<evidence type="ECO:0000313" key="1">
    <source>
        <dbReference type="EMBL" id="KAI4295584.1"/>
    </source>
</evidence>
<organism evidence="1 2">
    <name type="scientific">Bauhinia variegata</name>
    <name type="common">Purple orchid tree</name>
    <name type="synonym">Phanera variegata</name>
    <dbReference type="NCBI Taxonomy" id="167791"/>
    <lineage>
        <taxon>Eukaryota</taxon>
        <taxon>Viridiplantae</taxon>
        <taxon>Streptophyta</taxon>
        <taxon>Embryophyta</taxon>
        <taxon>Tracheophyta</taxon>
        <taxon>Spermatophyta</taxon>
        <taxon>Magnoliopsida</taxon>
        <taxon>eudicotyledons</taxon>
        <taxon>Gunneridae</taxon>
        <taxon>Pentapetalae</taxon>
        <taxon>rosids</taxon>
        <taxon>fabids</taxon>
        <taxon>Fabales</taxon>
        <taxon>Fabaceae</taxon>
        <taxon>Cercidoideae</taxon>
        <taxon>Cercideae</taxon>
        <taxon>Bauhiniinae</taxon>
        <taxon>Bauhinia</taxon>
    </lineage>
</organism>
<name>A0ACB9KEI7_BAUVA</name>
<keyword evidence="2" id="KW-1185">Reference proteome</keyword>
<dbReference type="EMBL" id="CM039439">
    <property type="protein sequence ID" value="KAI4295584.1"/>
    <property type="molecule type" value="Genomic_DNA"/>
</dbReference>
<dbReference type="Proteomes" id="UP000828941">
    <property type="component" value="Chromosome 14"/>
</dbReference>
<accession>A0ACB9KEI7</accession>
<reference evidence="1 2" key="1">
    <citation type="journal article" date="2022" name="DNA Res.">
        <title>Chromosomal-level genome assembly of the orchid tree Bauhinia variegata (Leguminosae; Cercidoideae) supports the allotetraploid origin hypothesis of Bauhinia.</title>
        <authorList>
            <person name="Zhong Y."/>
            <person name="Chen Y."/>
            <person name="Zheng D."/>
            <person name="Pang J."/>
            <person name="Liu Y."/>
            <person name="Luo S."/>
            <person name="Meng S."/>
            <person name="Qian L."/>
            <person name="Wei D."/>
            <person name="Dai S."/>
            <person name="Zhou R."/>
        </authorList>
    </citation>
    <scope>NUCLEOTIDE SEQUENCE [LARGE SCALE GENOMIC DNA]</scope>
    <source>
        <strain evidence="1">BV-YZ2020</strain>
    </source>
</reference>
<comment type="caution">
    <text evidence="1">The sequence shown here is derived from an EMBL/GenBank/DDBJ whole genome shotgun (WGS) entry which is preliminary data.</text>
</comment>
<sequence>MSSSSDLGSKVPLKQIPGDCGLPFLGAIIDRHNYFYHQGRDKFFSAKIQKHQSTVFRTNMPPGPFISSNPRVVALLDALSFPILFDTSKVEKRDILDGTFMPSTAFTGGYRVCAYLDPSEHKHALIKRFFLNLLASQHHKFIPLFRNCLSELFAELENYTSDKAKADFNTASDAMSLNFVFLLLCDKYPQDTKMGSNGHKLFDKWLVLQLAPIATLGLPKIFNCLEDVLIRTLKWPAWIVKSDYEKLYDSFWASAGALLDEAERFGLKRDEACHNLIFMVGFNAYGGMKNQFPALMKWVGLAGEGLHKQLAYEIRTVVKTEGGVTFGALDKMTLTKSVVYEVLRIEPVVPYQYAKAKEDLVIHSHDAAFEIKKGEIIFGYQPFATKDPLVFENPNEFVGHRFVREGEKLLKYVLWANGPETEEPTPDNKQCAGRNLVLLMCRLMLVELFLRYDTFTVDATNTFFGASVTVKSLTKATTF</sequence>
<gene>
    <name evidence="1" type="ORF">L6164_035615</name>
</gene>
<proteinExistence type="predicted"/>
<protein>
    <submittedName>
        <fullName evidence="1">Uncharacterized protein</fullName>
    </submittedName>
</protein>
<evidence type="ECO:0000313" key="2">
    <source>
        <dbReference type="Proteomes" id="UP000828941"/>
    </source>
</evidence>